<evidence type="ECO:0000259" key="1">
    <source>
        <dbReference type="PROSITE" id="PS51708"/>
    </source>
</evidence>
<keyword evidence="3" id="KW-1185">Reference proteome</keyword>
<protein>
    <recommendedName>
        <fullName evidence="1">CHAD domain-containing protein</fullName>
    </recommendedName>
</protein>
<proteinExistence type="predicted"/>
<reference evidence="2 3" key="1">
    <citation type="submission" date="2019-05" db="EMBL/GenBank/DDBJ databases">
        <authorList>
            <consortium name="Science for Life Laboratories"/>
        </authorList>
    </citation>
    <scope>NUCLEOTIDE SEQUENCE [LARGE SCALE GENOMIC DNA]</scope>
    <source>
        <strain evidence="2">Soil9</strain>
    </source>
</reference>
<dbReference type="Pfam" id="PF05235">
    <property type="entry name" value="CHAD"/>
    <property type="match status" value="1"/>
</dbReference>
<dbReference type="PANTHER" id="PTHR39339">
    <property type="entry name" value="SLR1444 PROTEIN"/>
    <property type="match status" value="1"/>
</dbReference>
<dbReference type="InterPro" id="IPR007899">
    <property type="entry name" value="CHAD_dom"/>
</dbReference>
<dbReference type="InterPro" id="IPR038186">
    <property type="entry name" value="CHAD_dom_sf"/>
</dbReference>
<dbReference type="Gene3D" id="1.40.20.10">
    <property type="entry name" value="CHAD domain"/>
    <property type="match status" value="1"/>
</dbReference>
<dbReference type="AlphaFoldDB" id="A0A6P2D476"/>
<accession>A0A6P2D476</accession>
<dbReference type="SMART" id="SM00880">
    <property type="entry name" value="CHAD"/>
    <property type="match status" value="1"/>
</dbReference>
<organism evidence="2 3">
    <name type="scientific">Gemmata massiliana</name>
    <dbReference type="NCBI Taxonomy" id="1210884"/>
    <lineage>
        <taxon>Bacteria</taxon>
        <taxon>Pseudomonadati</taxon>
        <taxon>Planctomycetota</taxon>
        <taxon>Planctomycetia</taxon>
        <taxon>Gemmatales</taxon>
        <taxon>Gemmataceae</taxon>
        <taxon>Gemmata</taxon>
    </lineage>
</organism>
<dbReference type="PANTHER" id="PTHR39339:SF1">
    <property type="entry name" value="CHAD DOMAIN-CONTAINING PROTEIN"/>
    <property type="match status" value="1"/>
</dbReference>
<dbReference type="PROSITE" id="PS51708">
    <property type="entry name" value="CHAD"/>
    <property type="match status" value="1"/>
</dbReference>
<evidence type="ECO:0000313" key="3">
    <source>
        <dbReference type="Proteomes" id="UP000464178"/>
    </source>
</evidence>
<dbReference type="Proteomes" id="UP000464178">
    <property type="component" value="Chromosome"/>
</dbReference>
<sequence length="316" mass="34204">MAEGKWISGLKPGTPIADAARVVLTERFAVVRQYLPLAANNPYEDVEYVHQLRVGTRRTGAALRAFSDALPRKSLKATKTALRTIRQAAGDARDWDVFLASLPGAKPFGTATAKPTLDFLLGYAFGQRTAAQARLTATEAETGPEFLALSESLPTRTREPEGTDAPTNFGELAVQQLGALFAELTASAEANPTEPHDLHALRIIAKRLRYAIEIFAECFPPYLKETIYPCVERVQELLGEVQDANVGISRLVDIRALVGAVAPKQLTRVKKGLDALATSLRGKIPAGTKAFASWRKEWLGLMAALKLEVVASVVTA</sequence>
<name>A0A6P2D476_9BACT</name>
<dbReference type="RefSeq" id="WP_162670297.1">
    <property type="nucleotide sequence ID" value="NZ_LR593886.1"/>
</dbReference>
<gene>
    <name evidence="2" type="ORF">SOIL9_17650</name>
</gene>
<evidence type="ECO:0000313" key="2">
    <source>
        <dbReference type="EMBL" id="VTR95949.1"/>
    </source>
</evidence>
<dbReference type="KEGG" id="gms:SOIL9_17650"/>
<feature type="domain" description="CHAD" evidence="1">
    <location>
        <begin position="13"/>
        <end position="299"/>
    </location>
</feature>
<dbReference type="EMBL" id="LR593886">
    <property type="protein sequence ID" value="VTR95949.1"/>
    <property type="molecule type" value="Genomic_DNA"/>
</dbReference>